<evidence type="ECO:0000256" key="2">
    <source>
        <dbReference type="ARBA" id="ARBA00012943"/>
    </source>
</evidence>
<dbReference type="GO" id="GO:0050661">
    <property type="term" value="F:NADP binding"/>
    <property type="evidence" value="ECO:0007669"/>
    <property type="project" value="TreeGrafter"/>
</dbReference>
<reference evidence="8" key="1">
    <citation type="submission" date="2009-01" db="EMBL/GenBank/DDBJ databases">
        <title>Complete sequence of chromosome 3 of Burkholderia sp. 383.</title>
        <authorList>
            <consortium name="US DOE Joint Genome Institute"/>
            <person name="Copeland A."/>
            <person name="Lucas S."/>
            <person name="Lapidus A."/>
            <person name="Barry K."/>
            <person name="Detter J.C."/>
            <person name="Glavina T."/>
            <person name="Hammon N."/>
            <person name="Israni S."/>
            <person name="Pitluck S."/>
            <person name="Chain P."/>
            <person name="Malfatti S."/>
            <person name="Shin M."/>
            <person name="Vergez L."/>
            <person name="Schmutz J."/>
            <person name="Larimer F."/>
            <person name="Land M."/>
            <person name="Kyrpides N."/>
            <person name="Lykidis A."/>
            <person name="Richardson P."/>
        </authorList>
    </citation>
    <scope>NUCLEOTIDE SEQUENCE</scope>
    <source>
        <strain evidence="8">383</strain>
    </source>
</reference>
<dbReference type="PANTHER" id="PTHR10160">
    <property type="entry name" value="NAD(P) TRANSHYDROGENASE"/>
    <property type="match status" value="1"/>
</dbReference>
<keyword evidence="9" id="KW-1185">Reference proteome</keyword>
<evidence type="ECO:0000256" key="6">
    <source>
        <dbReference type="ARBA" id="ARBA00048202"/>
    </source>
</evidence>
<dbReference type="GO" id="GO:0008750">
    <property type="term" value="F:proton-translocating NAD(P)+ transhydrogenase activity"/>
    <property type="evidence" value="ECO:0007669"/>
    <property type="project" value="UniProtKB-EC"/>
</dbReference>
<dbReference type="Proteomes" id="UP000002705">
    <property type="component" value="Chromosome 3"/>
</dbReference>
<dbReference type="HOGENOM" id="CLU_1425557_0_0_4"/>
<evidence type="ECO:0000256" key="5">
    <source>
        <dbReference type="ARBA" id="ARBA00023027"/>
    </source>
</evidence>
<dbReference type="InterPro" id="IPR007886">
    <property type="entry name" value="AlaDH/PNT_N"/>
</dbReference>
<comment type="catalytic activity">
    <reaction evidence="6">
        <text>NAD(+) + NADPH + H(+)(in) = NADH + NADP(+) + H(+)(out)</text>
        <dbReference type="Rhea" id="RHEA:47992"/>
        <dbReference type="ChEBI" id="CHEBI:15378"/>
        <dbReference type="ChEBI" id="CHEBI:57540"/>
        <dbReference type="ChEBI" id="CHEBI:57783"/>
        <dbReference type="ChEBI" id="CHEBI:57945"/>
        <dbReference type="ChEBI" id="CHEBI:58349"/>
        <dbReference type="EC" id="7.1.1.1"/>
    </reaction>
</comment>
<dbReference type="KEGG" id="bur:Bcep18194_C7554"/>
<evidence type="ECO:0000256" key="1">
    <source>
        <dbReference type="ARBA" id="ARBA00003943"/>
    </source>
</evidence>
<comment type="function">
    <text evidence="1">The transhydrogenation between NADH and NADP is coupled to respiration and ATP hydrolysis and functions as a proton pump across the membrane.</text>
</comment>
<organism evidence="8 9">
    <name type="scientific">Burkholderia lata (strain ATCC 17760 / DSM 23089 / LMG 22485 / NCIMB 9086 / R18194 / 383)</name>
    <dbReference type="NCBI Taxonomy" id="482957"/>
    <lineage>
        <taxon>Bacteria</taxon>
        <taxon>Pseudomonadati</taxon>
        <taxon>Pseudomonadota</taxon>
        <taxon>Betaproteobacteria</taxon>
        <taxon>Burkholderiales</taxon>
        <taxon>Burkholderiaceae</taxon>
        <taxon>Burkholderia</taxon>
        <taxon>Burkholderia cepacia complex</taxon>
    </lineage>
</organism>
<dbReference type="PATRIC" id="fig|482957.22.peg.8160"/>
<dbReference type="SMART" id="SM01003">
    <property type="entry name" value="AlaDh_PNT_N"/>
    <property type="match status" value="1"/>
</dbReference>
<evidence type="ECO:0000313" key="8">
    <source>
        <dbReference type="EMBL" id="ABB06598.1"/>
    </source>
</evidence>
<keyword evidence="8" id="KW-0560">Oxidoreductase</keyword>
<keyword evidence="5" id="KW-0520">NAD</keyword>
<gene>
    <name evidence="8" type="ordered locus">Bcep18194_C7554</name>
</gene>
<name>Q39LR8_BURL3</name>
<dbReference type="PANTHER" id="PTHR10160:SF19">
    <property type="entry name" value="PROTON-TRANSLOCATING NAD(P)(+) TRANSHYDROGENASE"/>
    <property type="match status" value="1"/>
</dbReference>
<dbReference type="SUPFAM" id="SSF52283">
    <property type="entry name" value="Formate/glycerate dehydrogenase catalytic domain-like"/>
    <property type="match status" value="1"/>
</dbReference>
<dbReference type="GO" id="GO:0016491">
    <property type="term" value="F:oxidoreductase activity"/>
    <property type="evidence" value="ECO:0007669"/>
    <property type="project" value="UniProtKB-KW"/>
</dbReference>
<dbReference type="Gene3D" id="3.40.50.720">
    <property type="entry name" value="NAD(P)-binding Rossmann-like Domain"/>
    <property type="match status" value="1"/>
</dbReference>
<accession>Q39LR8</accession>
<protein>
    <recommendedName>
        <fullName evidence="2">proton-translocating NAD(P)(+) transhydrogenase</fullName>
        <ecNumber evidence="2">7.1.1.1</ecNumber>
    </recommendedName>
</protein>
<sequence>MTLQIGGPLEAAHEERRVATVPDVVEKLIKLGFSVAVQSGAGTGANFSDDDYRTADADVVPKAADLWGRSDIVLTVRPPSRCGRRMDDHRQCDSERTVVDRGACRVLLGADCRQSAQESGVERIVPVEDGRMGVRAAFPVRLFPELDALAFASACEMVAVLVLRLRMLWFGWQLLRRASKVVAASPVAVG</sequence>
<evidence type="ECO:0000256" key="4">
    <source>
        <dbReference type="ARBA" id="ARBA00022967"/>
    </source>
</evidence>
<keyword evidence="3" id="KW-0521">NADP</keyword>
<dbReference type="GO" id="GO:0006740">
    <property type="term" value="P:NADPH regeneration"/>
    <property type="evidence" value="ECO:0007669"/>
    <property type="project" value="TreeGrafter"/>
</dbReference>
<evidence type="ECO:0000313" key="9">
    <source>
        <dbReference type="Proteomes" id="UP000002705"/>
    </source>
</evidence>
<dbReference type="AlphaFoldDB" id="Q39LR8"/>
<dbReference type="Pfam" id="PF05222">
    <property type="entry name" value="AlaDh_PNT_N"/>
    <property type="match status" value="1"/>
</dbReference>
<feature type="domain" description="Alanine dehydrogenase/pyridine nucleotide transhydrogenase N-terminal" evidence="7">
    <location>
        <begin position="6"/>
        <end position="124"/>
    </location>
</feature>
<dbReference type="EC" id="7.1.1.1" evidence="2"/>
<evidence type="ECO:0000259" key="7">
    <source>
        <dbReference type="SMART" id="SM01003"/>
    </source>
</evidence>
<dbReference type="EMBL" id="CP000150">
    <property type="protein sequence ID" value="ABB06598.1"/>
    <property type="molecule type" value="Genomic_DNA"/>
</dbReference>
<proteinExistence type="predicted"/>
<keyword evidence="4" id="KW-1278">Translocase</keyword>
<evidence type="ECO:0000256" key="3">
    <source>
        <dbReference type="ARBA" id="ARBA00022857"/>
    </source>
</evidence>